<organism evidence="2 3">
    <name type="scientific">Cutibacterium acnes</name>
    <name type="common">Propionibacterium acnes</name>
    <dbReference type="NCBI Taxonomy" id="1747"/>
    <lineage>
        <taxon>Bacteria</taxon>
        <taxon>Bacillati</taxon>
        <taxon>Actinomycetota</taxon>
        <taxon>Actinomycetes</taxon>
        <taxon>Propionibacteriales</taxon>
        <taxon>Propionibacteriaceae</taxon>
        <taxon>Cutibacterium</taxon>
    </lineage>
</organism>
<dbReference type="AlphaFoldDB" id="A0AAD0QM84"/>
<accession>A0AAD0QM84</accession>
<proteinExistence type="predicted"/>
<reference evidence="2 3" key="1">
    <citation type="submission" date="2018-08" db="EMBL/GenBank/DDBJ databases">
        <title>Genome sequencing of Cutibacterium acnes KCOM 1315.</title>
        <authorList>
            <person name="Kook J.-K."/>
            <person name="Park S.-N."/>
            <person name="Lim Y.K."/>
        </authorList>
    </citation>
    <scope>NUCLEOTIDE SEQUENCE [LARGE SCALE GENOMIC DNA]</scope>
    <source>
        <strain evidence="2 3">KCOM 1315</strain>
    </source>
</reference>
<sequence length="71" mass="7873">MAVVIATASVVSDAMAGQLMGIWVRMATVMARRYAVLRPVPSMRGLRQRKDETCCEPMTQEPYEPATSARE</sequence>
<protein>
    <submittedName>
        <fullName evidence="2">Uncharacterized protein</fullName>
    </submittedName>
</protein>
<name>A0AAD0QM84_CUTAC</name>
<evidence type="ECO:0000256" key="1">
    <source>
        <dbReference type="SAM" id="MobiDB-lite"/>
    </source>
</evidence>
<gene>
    <name evidence="2" type="ORF">DXN06_01635</name>
</gene>
<dbReference type="Proteomes" id="UP000256621">
    <property type="component" value="Chromosome"/>
</dbReference>
<evidence type="ECO:0000313" key="2">
    <source>
        <dbReference type="EMBL" id="AXM06003.1"/>
    </source>
</evidence>
<feature type="region of interest" description="Disordered" evidence="1">
    <location>
        <begin position="46"/>
        <end position="71"/>
    </location>
</feature>
<dbReference type="EMBL" id="CP031442">
    <property type="protein sequence ID" value="AXM06003.1"/>
    <property type="molecule type" value="Genomic_DNA"/>
</dbReference>
<evidence type="ECO:0000313" key="3">
    <source>
        <dbReference type="Proteomes" id="UP000256621"/>
    </source>
</evidence>